<keyword evidence="2" id="KW-1185">Reference proteome</keyword>
<evidence type="ECO:0000313" key="2">
    <source>
        <dbReference type="Proteomes" id="UP000285768"/>
    </source>
</evidence>
<organism evidence="1 2">
    <name type="scientific">Leucobacter muris</name>
    <dbReference type="NCBI Taxonomy" id="1935379"/>
    <lineage>
        <taxon>Bacteria</taxon>
        <taxon>Bacillati</taxon>
        <taxon>Actinomycetota</taxon>
        <taxon>Actinomycetes</taxon>
        <taxon>Micrococcales</taxon>
        <taxon>Microbacteriaceae</taxon>
        <taxon>Leucobacter</taxon>
    </lineage>
</organism>
<name>A0ABX5QEX1_9MICO</name>
<proteinExistence type="predicted"/>
<evidence type="ECO:0000313" key="1">
    <source>
        <dbReference type="EMBL" id="QAB17499.1"/>
    </source>
</evidence>
<protein>
    <submittedName>
        <fullName evidence="1">Uncharacterized protein</fullName>
    </submittedName>
</protein>
<dbReference type="Proteomes" id="UP000285768">
    <property type="component" value="Chromosome"/>
</dbReference>
<reference evidence="1 2" key="1">
    <citation type="submission" date="2019-01" db="EMBL/GenBank/DDBJ databases">
        <title>Leucobacter muris sp. nov. isolated from the nose of a laboratory mouse.</title>
        <authorList>
            <person name="Benga L."/>
            <person name="Sproeer C."/>
            <person name="Schumann P."/>
            <person name="Verbarg S."/>
            <person name="Bunk B."/>
            <person name="Engelhardt E."/>
            <person name="Benten P.M."/>
            <person name="Sager M."/>
        </authorList>
    </citation>
    <scope>NUCLEOTIDE SEQUENCE [LARGE SCALE GENOMIC DNA]</scope>
    <source>
        <strain evidence="1 2">DSM 101948</strain>
    </source>
</reference>
<dbReference type="EMBL" id="CP035037">
    <property type="protein sequence ID" value="QAB17499.1"/>
    <property type="molecule type" value="Genomic_DNA"/>
</dbReference>
<sequence length="126" mass="14745">MFHSDVEESEEVRFGLEWHLDVIAYTDSGNIIVSSYLRVVEKEGFAQTLSQAVLLSEKMGWDLDDWPEERFRDWVRVHVAEDLYDLSRRAIQSQAAQMDFQFNLELSSPDDVEVHEVRFESQDSSE</sequence>
<accession>A0ABX5QEX1</accession>
<gene>
    <name evidence="1" type="ORF">Leucomu_05800</name>
</gene>
<dbReference type="RefSeq" id="WP_017883453.1">
    <property type="nucleotide sequence ID" value="NZ_CP035037.1"/>
</dbReference>